<reference evidence="3" key="2">
    <citation type="journal article" date="2023" name="IMA Fungus">
        <title>Comparative genomic study of the Penicillium genus elucidates a diverse pangenome and 15 lateral gene transfer events.</title>
        <authorList>
            <person name="Petersen C."/>
            <person name="Sorensen T."/>
            <person name="Nielsen M.R."/>
            <person name="Sondergaard T.E."/>
            <person name="Sorensen J.L."/>
            <person name="Fitzpatrick D.A."/>
            <person name="Frisvad J.C."/>
            <person name="Nielsen K.L."/>
        </authorList>
    </citation>
    <scope>NUCLEOTIDE SEQUENCE</scope>
    <source>
        <strain evidence="3">IBT 15544</strain>
    </source>
</reference>
<gene>
    <name evidence="3" type="ORF">N7498_008330</name>
</gene>
<comment type="caution">
    <text evidence="3">The sequence shown here is derived from an EMBL/GenBank/DDBJ whole genome shotgun (WGS) entry which is preliminary data.</text>
</comment>
<proteinExistence type="predicted"/>
<evidence type="ECO:0000259" key="2">
    <source>
        <dbReference type="SMART" id="SM00906"/>
    </source>
</evidence>
<dbReference type="PANTHER" id="PTHR47425:SF2">
    <property type="entry name" value="FARB-RELATED"/>
    <property type="match status" value="1"/>
</dbReference>
<dbReference type="InterPro" id="IPR052761">
    <property type="entry name" value="Fungal_Detox/Toxin_TFs"/>
</dbReference>
<evidence type="ECO:0000313" key="3">
    <source>
        <dbReference type="EMBL" id="KAJ5194892.1"/>
    </source>
</evidence>
<dbReference type="SMART" id="SM00906">
    <property type="entry name" value="Fungal_trans"/>
    <property type="match status" value="1"/>
</dbReference>
<organism evidence="3 4">
    <name type="scientific">Penicillium cinerascens</name>
    <dbReference type="NCBI Taxonomy" id="70096"/>
    <lineage>
        <taxon>Eukaryota</taxon>
        <taxon>Fungi</taxon>
        <taxon>Dikarya</taxon>
        <taxon>Ascomycota</taxon>
        <taxon>Pezizomycotina</taxon>
        <taxon>Eurotiomycetes</taxon>
        <taxon>Eurotiomycetidae</taxon>
        <taxon>Eurotiales</taxon>
        <taxon>Aspergillaceae</taxon>
        <taxon>Penicillium</taxon>
    </lineage>
</organism>
<dbReference type="OrthoDB" id="4161332at2759"/>
<keyword evidence="1" id="KW-0539">Nucleus</keyword>
<feature type="domain" description="Xylanolytic transcriptional activator regulatory" evidence="2">
    <location>
        <begin position="164"/>
        <end position="239"/>
    </location>
</feature>
<dbReference type="PANTHER" id="PTHR47425">
    <property type="entry name" value="FARB-RELATED"/>
    <property type="match status" value="1"/>
</dbReference>
<dbReference type="Pfam" id="PF04082">
    <property type="entry name" value="Fungal_trans"/>
    <property type="match status" value="1"/>
</dbReference>
<protein>
    <recommendedName>
        <fullName evidence="2">Xylanolytic transcriptional activator regulatory domain-containing protein</fullName>
    </recommendedName>
</protein>
<name>A0A9W9JF79_9EURO</name>
<reference evidence="3" key="1">
    <citation type="submission" date="2022-12" db="EMBL/GenBank/DDBJ databases">
        <authorList>
            <person name="Petersen C."/>
        </authorList>
    </citation>
    <scope>NUCLEOTIDE SEQUENCE</scope>
    <source>
        <strain evidence="3">IBT 15544</strain>
    </source>
</reference>
<evidence type="ECO:0000313" key="4">
    <source>
        <dbReference type="Proteomes" id="UP001150904"/>
    </source>
</evidence>
<dbReference type="EMBL" id="JAPQKR010000015">
    <property type="protein sequence ID" value="KAJ5194892.1"/>
    <property type="molecule type" value="Genomic_DNA"/>
</dbReference>
<dbReference type="GeneID" id="83182693"/>
<accession>A0A9W9JF79</accession>
<sequence length="622" mass="70157">MCWKDASENTRGPLLFFSYYPCLQAPNLRGLQPADVAFLESQKCFHIPVGPFLETLVAHYFLYVHPCLPIVNEAEFWPMFRQTQPGSSTFSLLTFQAMLFVACSYVSLTDAREWGAESIREVRNSFYRRAKLLYDFGVEDDHLRLSQALTLLTFQSTGSDHLTNTTWLTLAIQQAVAANAHVYHRSPTDAKYKRSDLKRLWWCLLIRDRIIALGMRRSLQILPSHFDAASHCPLLLEDLSEEIHASEVYDPETKVMLCKLLTSQCQLVAALTALIMTVYPLDQSKYLHENFESVRLNEIKSHLEYWKTNHMLQRSSQDSSYHPSIPFYKQLTCVYFKTARLALYHLICFRTSQRQRQENLPNLMNAVQVINEIVKRFIVDSTAGHLPISVVAYTVLPQLVLSFDLRFCGNSIGRKNQAHDLENYNELNRQYDLRYDCSHVASWVNDIIRMFETSISPNTLSTAKPGHSGRLGPLKGSLLLQIQPAIYFQLTTVVDTSMSTGHLALGNLQSIETLSATSLTELSSPLGSPSGPALALAPPSCSLEDYHDRMALEEVVNIDFYTPEAAGHLKDQSIDQVRAPCFNTSSLDTVHEASRDEDSSQPSTGDAASIDLLWGSIALLGE</sequence>
<dbReference type="GO" id="GO:0006351">
    <property type="term" value="P:DNA-templated transcription"/>
    <property type="evidence" value="ECO:0007669"/>
    <property type="project" value="InterPro"/>
</dbReference>
<keyword evidence="4" id="KW-1185">Reference proteome</keyword>
<dbReference type="InterPro" id="IPR007219">
    <property type="entry name" value="XnlR_reg_dom"/>
</dbReference>
<dbReference type="GO" id="GO:0008270">
    <property type="term" value="F:zinc ion binding"/>
    <property type="evidence" value="ECO:0007669"/>
    <property type="project" value="InterPro"/>
</dbReference>
<evidence type="ECO:0000256" key="1">
    <source>
        <dbReference type="ARBA" id="ARBA00023242"/>
    </source>
</evidence>
<dbReference type="CDD" id="cd12148">
    <property type="entry name" value="fungal_TF_MHR"/>
    <property type="match status" value="1"/>
</dbReference>
<dbReference type="RefSeq" id="XP_058305380.1">
    <property type="nucleotide sequence ID" value="XM_058455392.1"/>
</dbReference>
<dbReference type="AlphaFoldDB" id="A0A9W9JF79"/>
<dbReference type="Proteomes" id="UP001150904">
    <property type="component" value="Unassembled WGS sequence"/>
</dbReference>
<dbReference type="GO" id="GO:0003677">
    <property type="term" value="F:DNA binding"/>
    <property type="evidence" value="ECO:0007669"/>
    <property type="project" value="InterPro"/>
</dbReference>